<reference evidence="1 2" key="1">
    <citation type="submission" date="2018-07" db="EMBL/GenBank/DDBJ databases">
        <title>Genomic Encyclopedia of Type Strains, Phase III (KMG-III): the genomes of soil and plant-associated and newly described type strains.</title>
        <authorList>
            <person name="Whitman W."/>
        </authorList>
    </citation>
    <scope>NUCLEOTIDE SEQUENCE [LARGE SCALE GENOMIC DNA]</scope>
    <source>
        <strain evidence="1 2">CECT 7287</strain>
    </source>
</reference>
<dbReference type="EMBL" id="QRDZ01000021">
    <property type="protein sequence ID" value="RED65221.1"/>
    <property type="molecule type" value="Genomic_DNA"/>
</dbReference>
<dbReference type="RefSeq" id="WP_116063142.1">
    <property type="nucleotide sequence ID" value="NZ_QRDZ01000021.1"/>
</dbReference>
<proteinExistence type="predicted"/>
<evidence type="ECO:0008006" key="3">
    <source>
        <dbReference type="Google" id="ProtNLM"/>
    </source>
</evidence>
<evidence type="ECO:0000313" key="2">
    <source>
        <dbReference type="Proteomes" id="UP000256977"/>
    </source>
</evidence>
<gene>
    <name evidence="1" type="ORF">DFP98_121112</name>
</gene>
<keyword evidence="2" id="KW-1185">Reference proteome</keyword>
<dbReference type="OrthoDB" id="622550at2"/>
<organism evidence="1 2">
    <name type="scientific">Cohnella phaseoli</name>
    <dbReference type="NCBI Taxonomy" id="456490"/>
    <lineage>
        <taxon>Bacteria</taxon>
        <taxon>Bacillati</taxon>
        <taxon>Bacillota</taxon>
        <taxon>Bacilli</taxon>
        <taxon>Bacillales</taxon>
        <taxon>Paenibacillaceae</taxon>
        <taxon>Cohnella</taxon>
    </lineage>
</organism>
<evidence type="ECO:0000313" key="1">
    <source>
        <dbReference type="EMBL" id="RED65221.1"/>
    </source>
</evidence>
<dbReference type="Proteomes" id="UP000256977">
    <property type="component" value="Unassembled WGS sequence"/>
</dbReference>
<accession>A0A3D9ITX5</accession>
<dbReference type="AlphaFoldDB" id="A0A3D9ITX5"/>
<protein>
    <recommendedName>
        <fullName evidence="3">Neutral/alkaline ceramidase-like enzyme</fullName>
    </recommendedName>
</protein>
<comment type="caution">
    <text evidence="1">The sequence shown here is derived from an EMBL/GenBank/DDBJ whole genome shotgun (WGS) entry which is preliminary data.</text>
</comment>
<sequence length="458" mass="50676">MPNANKLLLGKNRIDITPDKDTILGGATISGKIRVDYIKDPLYANTIVVVREERKMAVITLDLLMITRKYVELIRHELHSRWGFDPDAVMIHATQNHKAPSLGHFKISEDYGGIPEELNWLRGGDERYHPYAVERIIASVEAALDAPEPVRIGYGGGVEGRLAFNRRMVMKDGSISMPNAVGPAAPNSRYVEGPMDPDLGVVAFQSEAAPISALLLHYTCHPVHQLGHFFISADWPGAWVNEMKSSHGEQCVSVVLNGACGNINPWDPYADKPQDDAGVMGNRLGVSANGVIEKIAFQDDAVLDWKIVHIDIPLRKVNEADLESARRYIADNPNPRWLTDVVLDDKWVYASGMLDLHEQYERNPLYRYEIQVLRIGDAALVGLPGEPFSEGGLAIKLGSPSPYTIIAHNTQFAGYIPTKEAFLRGGYETTTSNWSKFVPEALDLIVAASLETLKSVFK</sequence>
<name>A0A3D9ITX5_9BACL</name>